<evidence type="ECO:0000313" key="3">
    <source>
        <dbReference type="Proteomes" id="UP000663829"/>
    </source>
</evidence>
<proteinExistence type="predicted"/>
<keyword evidence="3" id="KW-1185">Reference proteome</keyword>
<comment type="caution">
    <text evidence="1">The sequence shown here is derived from an EMBL/GenBank/DDBJ whole genome shotgun (WGS) entry which is preliminary data.</text>
</comment>
<dbReference type="SUPFAM" id="SSF52777">
    <property type="entry name" value="CoA-dependent acyltransferases"/>
    <property type="match status" value="1"/>
</dbReference>
<evidence type="ECO:0000313" key="1">
    <source>
        <dbReference type="EMBL" id="CAF1213770.1"/>
    </source>
</evidence>
<accession>A0A814XC44</accession>
<evidence type="ECO:0008006" key="4">
    <source>
        <dbReference type="Google" id="ProtNLM"/>
    </source>
</evidence>
<sequence length="449" mass="51980">MPIRRQLNEREALETNITFYLEFEGDRISKEHVCRAFQLVRKQHPYFRLRIDERAYVEDDNELQIIHFGELFLDWQQELVEWANSSRDHSKSLMFLKHCFEDSKHQLFGVVNHVGIDGLGYFLLVDTFLDYLARLIESIDVRVTEERPFVDMLSQYPLKETPEVCFNRDYLERQAKDPDPNQARPLAGKGEIIGNFEKFDKNITNNVLINSLRNKTPMQGMLSTAGMLISIWIRKPRPMLPQWIMNWCSTNLRQQAEPPVDTNDILLGSCPLAWEQEVNQISTLWQLARTATQQIHENNLKRYGFIIWNNQKSGFRIRQPTLMTVSNGYVPIKTQYGSVKVIDIRAMTGHYDSVTSNMSSHMTYSATFDGQLQLINTFTYPGLGKQWGERFHSGMIYILERFANNRDDTVAALFRSLDEQFPLGSDIERARLSGIPASAQTAPILSPSD</sequence>
<dbReference type="Gene3D" id="3.30.559.30">
    <property type="entry name" value="Nonribosomal peptide synthetase, condensation domain"/>
    <property type="match status" value="1"/>
</dbReference>
<name>A0A814XC44_9BILA</name>
<gene>
    <name evidence="1" type="ORF">GPM918_LOCUS24348</name>
    <name evidence="2" type="ORF">SRO942_LOCUS24346</name>
</gene>
<dbReference type="EMBL" id="CAJNOQ010009039">
    <property type="protein sequence ID" value="CAF1213770.1"/>
    <property type="molecule type" value="Genomic_DNA"/>
</dbReference>
<dbReference type="EMBL" id="CAJOBC010009039">
    <property type="protein sequence ID" value="CAF3977716.1"/>
    <property type="molecule type" value="Genomic_DNA"/>
</dbReference>
<dbReference type="Gene3D" id="3.30.559.10">
    <property type="entry name" value="Chloramphenicol acetyltransferase-like domain"/>
    <property type="match status" value="1"/>
</dbReference>
<dbReference type="InterPro" id="IPR023213">
    <property type="entry name" value="CAT-like_dom_sf"/>
</dbReference>
<evidence type="ECO:0000313" key="2">
    <source>
        <dbReference type="EMBL" id="CAF3977716.1"/>
    </source>
</evidence>
<reference evidence="1" key="1">
    <citation type="submission" date="2021-02" db="EMBL/GenBank/DDBJ databases">
        <authorList>
            <person name="Nowell W R."/>
        </authorList>
    </citation>
    <scope>NUCLEOTIDE SEQUENCE</scope>
</reference>
<protein>
    <recommendedName>
        <fullName evidence="4">Condensation domain-containing protein</fullName>
    </recommendedName>
</protein>
<organism evidence="1 3">
    <name type="scientific">Didymodactylos carnosus</name>
    <dbReference type="NCBI Taxonomy" id="1234261"/>
    <lineage>
        <taxon>Eukaryota</taxon>
        <taxon>Metazoa</taxon>
        <taxon>Spiralia</taxon>
        <taxon>Gnathifera</taxon>
        <taxon>Rotifera</taxon>
        <taxon>Eurotatoria</taxon>
        <taxon>Bdelloidea</taxon>
        <taxon>Philodinida</taxon>
        <taxon>Philodinidae</taxon>
        <taxon>Didymodactylos</taxon>
    </lineage>
</organism>
<dbReference type="Proteomes" id="UP000663829">
    <property type="component" value="Unassembled WGS sequence"/>
</dbReference>
<dbReference type="Proteomes" id="UP000681722">
    <property type="component" value="Unassembled WGS sequence"/>
</dbReference>
<dbReference type="OrthoDB" id="10042838at2759"/>
<dbReference type="AlphaFoldDB" id="A0A814XC44"/>